<protein>
    <submittedName>
        <fullName evidence="2">Uncharacterized protein</fullName>
    </submittedName>
</protein>
<evidence type="ECO:0000313" key="2">
    <source>
        <dbReference type="EMBL" id="KEP24807.1"/>
    </source>
</evidence>
<organism evidence="2 3">
    <name type="scientific">Bacillus zhangzhouensis</name>
    <dbReference type="NCBI Taxonomy" id="1178540"/>
    <lineage>
        <taxon>Bacteria</taxon>
        <taxon>Bacillati</taxon>
        <taxon>Bacillota</taxon>
        <taxon>Bacilli</taxon>
        <taxon>Bacillales</taxon>
        <taxon>Bacillaceae</taxon>
        <taxon>Bacillus</taxon>
    </lineage>
</organism>
<keyword evidence="1" id="KW-1133">Transmembrane helix</keyword>
<dbReference type="Proteomes" id="UP000028091">
    <property type="component" value="Unassembled WGS sequence"/>
</dbReference>
<dbReference type="EMBL" id="JOTP01000050">
    <property type="protein sequence ID" value="KEP24807.1"/>
    <property type="molecule type" value="Genomic_DNA"/>
</dbReference>
<evidence type="ECO:0000313" key="3">
    <source>
        <dbReference type="Proteomes" id="UP000028091"/>
    </source>
</evidence>
<keyword evidence="1" id="KW-0812">Transmembrane</keyword>
<accession>A0A081L6D1</accession>
<keyword evidence="3" id="KW-1185">Reference proteome</keyword>
<gene>
    <name evidence="2" type="ORF">BA70_16445</name>
</gene>
<keyword evidence="1" id="KW-0472">Membrane</keyword>
<feature type="transmembrane region" description="Helical" evidence="1">
    <location>
        <begin position="38"/>
        <end position="60"/>
    </location>
</feature>
<reference evidence="2 3" key="1">
    <citation type="submission" date="2012-09" db="EMBL/GenBank/DDBJ databases">
        <title>Genome Sequence of Bacillus sp. DW5-4.</title>
        <authorList>
            <person name="Lai Q."/>
            <person name="Liu Y."/>
            <person name="Shao Z."/>
        </authorList>
    </citation>
    <scope>NUCLEOTIDE SEQUENCE [LARGE SCALE GENOMIC DNA]</scope>
    <source>
        <strain evidence="2 3">DW5-4</strain>
    </source>
</reference>
<sequence>MMKLKVMSLVFAVIGFLFSLNFQSMALISDVVFWQKFGFYSGAVISYLFAVASFITLMISRKHQGKGSSKRIITHIMIVVVSVLSILITSFILLAWSVGM</sequence>
<feature type="transmembrane region" description="Helical" evidence="1">
    <location>
        <begin position="72"/>
        <end position="96"/>
    </location>
</feature>
<name>A0A081L6D1_9BACI</name>
<evidence type="ECO:0000256" key="1">
    <source>
        <dbReference type="SAM" id="Phobius"/>
    </source>
</evidence>
<proteinExistence type="predicted"/>
<comment type="caution">
    <text evidence="2">The sequence shown here is derived from an EMBL/GenBank/DDBJ whole genome shotgun (WGS) entry which is preliminary data.</text>
</comment>
<dbReference type="AlphaFoldDB" id="A0A081L6D1"/>